<reference evidence="1 2" key="1">
    <citation type="submission" date="2013-06" db="EMBL/GenBank/DDBJ databases">
        <authorList>
            <person name="Weinstock G."/>
            <person name="Sodergren E."/>
            <person name="Lobos E.A."/>
            <person name="Fulton L."/>
            <person name="Fulton R."/>
            <person name="Courtney L."/>
            <person name="Fronick C."/>
            <person name="O'Laughlin M."/>
            <person name="Godfrey J."/>
            <person name="Wilson R.M."/>
            <person name="Miner T."/>
            <person name="Farmer C."/>
            <person name="Delehaunty K."/>
            <person name="Cordes M."/>
            <person name="Minx P."/>
            <person name="Tomlinson C."/>
            <person name="Chen J."/>
            <person name="Wollam A."/>
            <person name="Pepin K.H."/>
            <person name="Bhonagiri V."/>
            <person name="Zhang X."/>
            <person name="Warren W."/>
            <person name="Mitreva M."/>
            <person name="Mardis E.R."/>
            <person name="Wilson R.K."/>
        </authorList>
    </citation>
    <scope>NUCLEOTIDE SEQUENCE [LARGE SCALE GENOMIC DNA]</scope>
    <source>
        <strain evidence="1 2">F0570</strain>
    </source>
</reference>
<protein>
    <submittedName>
        <fullName evidence="1">Uncharacterized protein</fullName>
    </submittedName>
</protein>
<evidence type="ECO:0000313" key="1">
    <source>
        <dbReference type="EMBL" id="ERJ63637.1"/>
    </source>
</evidence>
<organism evidence="1 2">
    <name type="scientific">Porphyromonas gingivalis F0570</name>
    <dbReference type="NCBI Taxonomy" id="1227271"/>
    <lineage>
        <taxon>Bacteria</taxon>
        <taxon>Pseudomonadati</taxon>
        <taxon>Bacteroidota</taxon>
        <taxon>Bacteroidia</taxon>
        <taxon>Bacteroidales</taxon>
        <taxon>Porphyromonadaceae</taxon>
        <taxon>Porphyromonas</taxon>
    </lineage>
</organism>
<gene>
    <name evidence="1" type="ORF">HMPREF1555_02294</name>
</gene>
<comment type="caution">
    <text evidence="1">The sequence shown here is derived from an EMBL/GenBank/DDBJ whole genome shotgun (WGS) entry which is preliminary data.</text>
</comment>
<proteinExistence type="predicted"/>
<dbReference type="AlphaFoldDB" id="A0A0E2LMW2"/>
<name>A0A0E2LMW2_PORGN</name>
<dbReference type="EMBL" id="AWUW01000157">
    <property type="protein sequence ID" value="ERJ63637.1"/>
    <property type="molecule type" value="Genomic_DNA"/>
</dbReference>
<dbReference type="HOGENOM" id="CLU_2736625_0_0_10"/>
<dbReference type="PATRIC" id="fig|1227271.3.peg.2013"/>
<sequence length="71" mass="8343">MRGMKKVAIIRRPGAASVIRQIRILEPAILSIDQRIEIEAFSEYSVVVWLPFDRFEEYRNRIQTLIDTHVS</sequence>
<evidence type="ECO:0000313" key="2">
    <source>
        <dbReference type="Proteomes" id="UP000016630"/>
    </source>
</evidence>
<accession>A0A0E2LMW2</accession>
<dbReference type="Proteomes" id="UP000016630">
    <property type="component" value="Unassembled WGS sequence"/>
</dbReference>